<dbReference type="InterPro" id="IPR036259">
    <property type="entry name" value="MFS_trans_sf"/>
</dbReference>
<sequence length="173" mass="19005">MAMEEALSVGEYTQDGTVDLKGNPVLRSKGGGWTACSFIVVYEVFERMAYCGISSNLIVYLTRMLHQGTVTASNNVTNWTGAIWMTPILGAYVADAHLGRYWTFVTASAIYLSGGGGATTNQRNERPHCVGCSVEEKCPKVRSHTKLLPHQLDLYPASERAFVEFLVSGFFTH</sequence>
<evidence type="ECO:0000313" key="3">
    <source>
        <dbReference type="Proteomes" id="UP001642360"/>
    </source>
</evidence>
<name>A0ABC8R7J8_9AQUA</name>
<dbReference type="PANTHER" id="PTHR11654">
    <property type="entry name" value="OLIGOPEPTIDE TRANSPORTER-RELATED"/>
    <property type="match status" value="1"/>
</dbReference>
<dbReference type="Proteomes" id="UP001642360">
    <property type="component" value="Unassembled WGS sequence"/>
</dbReference>
<organism evidence="2 3">
    <name type="scientific">Ilex paraguariensis</name>
    <name type="common">yerba mate</name>
    <dbReference type="NCBI Taxonomy" id="185542"/>
    <lineage>
        <taxon>Eukaryota</taxon>
        <taxon>Viridiplantae</taxon>
        <taxon>Streptophyta</taxon>
        <taxon>Embryophyta</taxon>
        <taxon>Tracheophyta</taxon>
        <taxon>Spermatophyta</taxon>
        <taxon>Magnoliopsida</taxon>
        <taxon>eudicotyledons</taxon>
        <taxon>Gunneridae</taxon>
        <taxon>Pentapetalae</taxon>
        <taxon>asterids</taxon>
        <taxon>campanulids</taxon>
        <taxon>Aquifoliales</taxon>
        <taxon>Aquifoliaceae</taxon>
        <taxon>Ilex</taxon>
    </lineage>
</organism>
<keyword evidence="3" id="KW-1185">Reference proteome</keyword>
<comment type="similarity">
    <text evidence="1">Belongs to the major facilitator superfamily. Phosphate:H(+) symporter (TC 2.A.1.9) family.</text>
</comment>
<dbReference type="EMBL" id="CAUOFW020000970">
    <property type="protein sequence ID" value="CAK9139530.1"/>
    <property type="molecule type" value="Genomic_DNA"/>
</dbReference>
<dbReference type="AlphaFoldDB" id="A0ABC8R7J8"/>
<evidence type="ECO:0000256" key="1">
    <source>
        <dbReference type="ARBA" id="ARBA00044504"/>
    </source>
</evidence>
<evidence type="ECO:0000313" key="2">
    <source>
        <dbReference type="EMBL" id="CAK9139530.1"/>
    </source>
</evidence>
<dbReference type="Gene3D" id="1.20.1250.20">
    <property type="entry name" value="MFS general substrate transporter like domains"/>
    <property type="match status" value="1"/>
</dbReference>
<protein>
    <submittedName>
        <fullName evidence="2">Uncharacterized protein</fullName>
    </submittedName>
</protein>
<accession>A0ABC8R7J8</accession>
<comment type="caution">
    <text evidence="2">The sequence shown here is derived from an EMBL/GenBank/DDBJ whole genome shotgun (WGS) entry which is preliminary data.</text>
</comment>
<gene>
    <name evidence="2" type="ORF">ILEXP_LOCUS6924</name>
</gene>
<proteinExistence type="inferred from homology"/>
<reference evidence="2 3" key="1">
    <citation type="submission" date="2024-02" db="EMBL/GenBank/DDBJ databases">
        <authorList>
            <person name="Vignale AGUSTIN F."/>
            <person name="Sosa J E."/>
            <person name="Modenutti C."/>
        </authorList>
    </citation>
    <scope>NUCLEOTIDE SEQUENCE [LARGE SCALE GENOMIC DNA]</scope>
</reference>